<dbReference type="PANTHER" id="PTHR10668:SF103">
    <property type="entry name" value="PYRIDINE NUCLEOTIDE-DISULFIDE OXIDOREDUCTASE DOMAIN-CONTAINING PROTEIN 2"/>
    <property type="match status" value="1"/>
</dbReference>
<evidence type="ECO:0000259" key="4">
    <source>
        <dbReference type="Pfam" id="PF01593"/>
    </source>
</evidence>
<evidence type="ECO:0000313" key="5">
    <source>
        <dbReference type="EMBL" id="MCR8827490.1"/>
    </source>
</evidence>
<dbReference type="SUPFAM" id="SSF51905">
    <property type="entry name" value="FAD/NAD(P)-binding domain"/>
    <property type="match status" value="1"/>
</dbReference>
<evidence type="ECO:0000256" key="3">
    <source>
        <dbReference type="ARBA" id="ARBA00040298"/>
    </source>
</evidence>
<evidence type="ECO:0000313" key="6">
    <source>
        <dbReference type="Proteomes" id="UP001165396"/>
    </source>
</evidence>
<dbReference type="InterPro" id="IPR036188">
    <property type="entry name" value="FAD/NAD-bd_sf"/>
</dbReference>
<gene>
    <name evidence="5" type="ORF">NTA49_13190</name>
</gene>
<dbReference type="EMBL" id="JANKJG010000010">
    <property type="protein sequence ID" value="MCR8827490.1"/>
    <property type="molecule type" value="Genomic_DNA"/>
</dbReference>
<dbReference type="RefSeq" id="WP_258295262.1">
    <property type="nucleotide sequence ID" value="NZ_JANKJG010000010.1"/>
</dbReference>
<evidence type="ECO:0000256" key="2">
    <source>
        <dbReference type="ARBA" id="ARBA00038825"/>
    </source>
</evidence>
<comment type="subunit">
    <text evidence="2">Interacts with COX5B; this interaction may contribute to localize PYROXD2 to the inner face of the inner mitochondrial membrane.</text>
</comment>
<dbReference type="PANTHER" id="PTHR10668">
    <property type="entry name" value="PHYTOENE DEHYDROGENASE"/>
    <property type="match status" value="1"/>
</dbReference>
<organism evidence="5 6">
    <name type="scientific">Pseudosulfitobacter koreensis</name>
    <dbReference type="NCBI Taxonomy" id="2968472"/>
    <lineage>
        <taxon>Bacteria</taxon>
        <taxon>Pseudomonadati</taxon>
        <taxon>Pseudomonadota</taxon>
        <taxon>Alphaproteobacteria</taxon>
        <taxon>Rhodobacterales</taxon>
        <taxon>Roseobacteraceae</taxon>
        <taxon>Pseudosulfitobacter</taxon>
    </lineage>
</organism>
<keyword evidence="6" id="KW-1185">Reference proteome</keyword>
<sequence length="511" mass="53832">MTDTYDAIVVGAGHNGLTAATVLARRGKRVCVVEKSGQAGGMARTVDYAEGARGPEIAHLLYNLSPKVAKDIALRVETRKLPTIAMSPDGKHVEMAGDTLRFADGTAHPEAEAYAALRKRLVKFARLLGQLSDAPPPSLAEGLAGLRDIGGLARLGLNVKRLGKQDMREFLRIILSNAYDLLLDDLADGPVAGALAADAVRGCWSGPRGPGSVFTLLYRLGQGGDVLLPMRGMGAFETAAKDAGVEMRTRSTVASVMVEQDQVRGVTLDDGTILQAAAVLSSLAAPLTMQLAGARHFDIEATRRLQRMRAKGTTAKLNLVLSATPDMPGLSDAQKAARLIVAPSATHVESAFNPVKYGEASAAPVLEAVLPSLSDPSLCKDGRQVISVIAQFVPHAPDGGWTAAQRDDLSKRIIQTLEVHMPGLQDLITHSTLLTPDDIETLTGAPGGHWHHGELSIDQLLTVRPVNGLSRYSFGVRGYYLCGASAHPGGDVTGSPGRNAALQLLAEGVLS</sequence>
<proteinExistence type="predicted"/>
<comment type="caution">
    <text evidence="5">The sequence shown here is derived from an EMBL/GenBank/DDBJ whole genome shotgun (WGS) entry which is preliminary data.</text>
</comment>
<name>A0ABT1Z2X8_9RHOB</name>
<reference evidence="5" key="1">
    <citation type="submission" date="2022-07" db="EMBL/GenBank/DDBJ databases">
        <title>Pseudosulfitobacter sp. strain AP-MA-4, whole genome sequence.</title>
        <authorList>
            <person name="Jiang Y."/>
        </authorList>
    </citation>
    <scope>NUCLEOTIDE SEQUENCE</scope>
    <source>
        <strain evidence="5">AP-MA-4</strain>
    </source>
</reference>
<comment type="function">
    <text evidence="1">Probable oxidoreductase that may play a role as regulator of mitochondrial function.</text>
</comment>
<dbReference type="Proteomes" id="UP001165396">
    <property type="component" value="Unassembled WGS sequence"/>
</dbReference>
<accession>A0ABT1Z2X8</accession>
<feature type="domain" description="Amine oxidase" evidence="4">
    <location>
        <begin position="16"/>
        <end position="283"/>
    </location>
</feature>
<evidence type="ECO:0000256" key="1">
    <source>
        <dbReference type="ARBA" id="ARBA00037217"/>
    </source>
</evidence>
<protein>
    <recommendedName>
        <fullName evidence="3">Pyridine nucleotide-disulfide oxidoreductase domain-containing protein 2</fullName>
    </recommendedName>
</protein>
<dbReference type="Gene3D" id="3.50.50.60">
    <property type="entry name" value="FAD/NAD(P)-binding domain"/>
    <property type="match status" value="2"/>
</dbReference>
<dbReference type="InterPro" id="IPR002937">
    <property type="entry name" value="Amino_oxidase"/>
</dbReference>
<dbReference type="Pfam" id="PF01593">
    <property type="entry name" value="Amino_oxidase"/>
    <property type="match status" value="1"/>
</dbReference>